<gene>
    <name evidence="3" type="ORF">VC83_08227</name>
</gene>
<dbReference type="GeneID" id="36291269"/>
<evidence type="ECO:0000313" key="3">
    <source>
        <dbReference type="EMBL" id="OAF55336.1"/>
    </source>
</evidence>
<feature type="region of interest" description="Disordered" evidence="1">
    <location>
        <begin position="317"/>
        <end position="347"/>
    </location>
</feature>
<sequence>MADANANAKVKIEELTFKLQDDHPVYMKKWTPATSAPLAKLVFIHGYDDHINRYFELFPTLASRGIAVTAWDQRGWGRTVQHTSDRGLTGPTTLVIADIAHVVKSELVDAEAASIPLFVMGHSMGGAEALTFASEPSYADLAPRIRGWLLESPHIEMAPGSQPSSLKIMAGRLAGRLLPKFQLKNKLPAKELTRDPEVMKSLTEDPLLWSTGTLEGLAGLLDRAADLSAGKRTLNPGVKSLWLAHGTIDGGTSYLASKKWFESSTSNVPDKEHKTYEGWQHQLHADLPETRPVFAKDVGDWILARVEALKNTAEPQAAAEAAVEESSAAAPAAAETTEGSAKGAARL</sequence>
<dbReference type="PANTHER" id="PTHR11614">
    <property type="entry name" value="PHOSPHOLIPASE-RELATED"/>
    <property type="match status" value="1"/>
</dbReference>
<feature type="compositionally biased region" description="Low complexity" evidence="1">
    <location>
        <begin position="317"/>
        <end position="341"/>
    </location>
</feature>
<reference evidence="3" key="1">
    <citation type="submission" date="2016-03" db="EMBL/GenBank/DDBJ databases">
        <title>Updated assembly of Pseudogymnoascus destructans, the fungus causing white-nose syndrome of bats.</title>
        <authorList>
            <person name="Palmer J.M."/>
            <person name="Drees K.P."/>
            <person name="Foster J.T."/>
            <person name="Lindner D.L."/>
        </authorList>
    </citation>
    <scope>NUCLEOTIDE SEQUENCE [LARGE SCALE GENOMIC DNA]</scope>
    <source>
        <strain evidence="3">20631-21</strain>
    </source>
</reference>
<feature type="domain" description="Serine aminopeptidase S33" evidence="2">
    <location>
        <begin position="37"/>
        <end position="286"/>
    </location>
</feature>
<proteinExistence type="predicted"/>
<organism evidence="3">
    <name type="scientific">Pseudogymnoascus destructans</name>
    <dbReference type="NCBI Taxonomy" id="655981"/>
    <lineage>
        <taxon>Eukaryota</taxon>
        <taxon>Fungi</taxon>
        <taxon>Dikarya</taxon>
        <taxon>Ascomycota</taxon>
        <taxon>Pezizomycotina</taxon>
        <taxon>Leotiomycetes</taxon>
        <taxon>Thelebolales</taxon>
        <taxon>Thelebolaceae</taxon>
        <taxon>Pseudogymnoascus</taxon>
    </lineage>
</organism>
<dbReference type="AlphaFoldDB" id="A0A176ZZJ0"/>
<dbReference type="OrthoDB" id="10249433at2759"/>
<dbReference type="InterPro" id="IPR029058">
    <property type="entry name" value="AB_hydrolase_fold"/>
</dbReference>
<dbReference type="VEuPathDB" id="FungiDB:GMDG_07433"/>
<dbReference type="EMBL" id="KV441410">
    <property type="protein sequence ID" value="OAF55336.1"/>
    <property type="molecule type" value="Genomic_DNA"/>
</dbReference>
<dbReference type="Gene3D" id="3.40.50.1820">
    <property type="entry name" value="alpha/beta hydrolase"/>
    <property type="match status" value="1"/>
</dbReference>
<dbReference type="FunFam" id="3.40.50.1820:FF:000255">
    <property type="entry name" value="Alpha/beta hydrolase, putative"/>
    <property type="match status" value="1"/>
</dbReference>
<dbReference type="Pfam" id="PF12146">
    <property type="entry name" value="Hydrolase_4"/>
    <property type="match status" value="1"/>
</dbReference>
<dbReference type="InterPro" id="IPR051044">
    <property type="entry name" value="MAG_DAG_Lipase"/>
</dbReference>
<accession>A0A176ZZJ0</accession>
<evidence type="ECO:0000256" key="1">
    <source>
        <dbReference type="SAM" id="MobiDB-lite"/>
    </source>
</evidence>
<dbReference type="RefSeq" id="XP_024320636.1">
    <property type="nucleotide sequence ID" value="XM_024471783.1"/>
</dbReference>
<evidence type="ECO:0000259" key="2">
    <source>
        <dbReference type="Pfam" id="PF12146"/>
    </source>
</evidence>
<dbReference type="eggNOG" id="KOG1455">
    <property type="taxonomic scope" value="Eukaryota"/>
</dbReference>
<protein>
    <recommendedName>
        <fullName evidence="2">Serine aminopeptidase S33 domain-containing protein</fullName>
    </recommendedName>
</protein>
<dbReference type="InterPro" id="IPR022742">
    <property type="entry name" value="Hydrolase_4"/>
</dbReference>
<dbReference type="Proteomes" id="UP000077154">
    <property type="component" value="Unassembled WGS sequence"/>
</dbReference>
<dbReference type="SUPFAM" id="SSF53474">
    <property type="entry name" value="alpha/beta-Hydrolases"/>
    <property type="match status" value="1"/>
</dbReference>
<name>A0A176ZZJ0_9PEZI</name>